<reference evidence="4 5" key="1">
    <citation type="submission" date="2022-04" db="EMBL/GenBank/DDBJ databases">
        <title>Streptomyces sp. nov. LCR6-01 isolated from Lichen of Dirinaria sp.</title>
        <authorList>
            <person name="Kanchanasin P."/>
            <person name="Tanasupawat S."/>
            <person name="Phongsopitanun W."/>
        </authorList>
    </citation>
    <scope>NUCLEOTIDE SEQUENCE [LARGE SCALE GENOMIC DNA]</scope>
    <source>
        <strain evidence="4 5">LCR6-01</strain>
    </source>
</reference>
<dbReference type="PIRSF" id="PIRSF005900">
    <property type="entry name" value="Dps"/>
    <property type="match status" value="1"/>
</dbReference>
<evidence type="ECO:0000313" key="5">
    <source>
        <dbReference type="Proteomes" id="UP001522868"/>
    </source>
</evidence>
<keyword evidence="5" id="KW-1185">Reference proteome</keyword>
<name>A0ABT0I3C7_9ACTN</name>
<organism evidence="4 5">
    <name type="scientific">Streptomyces lichenis</name>
    <dbReference type="NCBI Taxonomy" id="2306967"/>
    <lineage>
        <taxon>Bacteria</taxon>
        <taxon>Bacillati</taxon>
        <taxon>Actinomycetota</taxon>
        <taxon>Actinomycetes</taxon>
        <taxon>Kitasatosporales</taxon>
        <taxon>Streptomycetaceae</taxon>
        <taxon>Streptomyces</taxon>
    </lineage>
</organism>
<evidence type="ECO:0000256" key="1">
    <source>
        <dbReference type="ARBA" id="ARBA00009497"/>
    </source>
</evidence>
<dbReference type="Pfam" id="PF00210">
    <property type="entry name" value="Ferritin"/>
    <property type="match status" value="1"/>
</dbReference>
<dbReference type="InterPro" id="IPR009078">
    <property type="entry name" value="Ferritin-like_SF"/>
</dbReference>
<feature type="domain" description="Ferritin/DPS" evidence="3">
    <location>
        <begin position="18"/>
        <end position="153"/>
    </location>
</feature>
<protein>
    <submittedName>
        <fullName evidence="4">DNA starvation/stationary phase protection protein</fullName>
    </submittedName>
</protein>
<dbReference type="PRINTS" id="PR01346">
    <property type="entry name" value="HELNAPAPROT"/>
</dbReference>
<dbReference type="PANTHER" id="PTHR42932:SF2">
    <property type="entry name" value="DNA PROTECTION DURING STARVATION PROTEIN 1"/>
    <property type="match status" value="1"/>
</dbReference>
<dbReference type="Proteomes" id="UP001522868">
    <property type="component" value="Unassembled WGS sequence"/>
</dbReference>
<accession>A0ABT0I3C7</accession>
<dbReference type="InterPro" id="IPR008331">
    <property type="entry name" value="Ferritin_DPS_dom"/>
</dbReference>
<evidence type="ECO:0000313" key="4">
    <source>
        <dbReference type="EMBL" id="MCK8675831.1"/>
    </source>
</evidence>
<evidence type="ECO:0000259" key="3">
    <source>
        <dbReference type="Pfam" id="PF00210"/>
    </source>
</evidence>
<gene>
    <name evidence="4" type="ORF">M1O15_00060</name>
</gene>
<dbReference type="InterPro" id="IPR012347">
    <property type="entry name" value="Ferritin-like"/>
</dbReference>
<comment type="similarity">
    <text evidence="1 2">Belongs to the Dps family.</text>
</comment>
<comment type="caution">
    <text evidence="4">The sequence shown here is derived from an EMBL/GenBank/DDBJ whole genome shotgun (WGS) entry which is preliminary data.</text>
</comment>
<dbReference type="InterPro" id="IPR002177">
    <property type="entry name" value="DPS_DNA-bd"/>
</dbReference>
<evidence type="ECO:0000256" key="2">
    <source>
        <dbReference type="RuleBase" id="RU003875"/>
    </source>
</evidence>
<proteinExistence type="inferred from homology"/>
<dbReference type="PANTHER" id="PTHR42932">
    <property type="entry name" value="GENERAL STRESS PROTEIN 20U"/>
    <property type="match status" value="1"/>
</dbReference>
<sequence length="156" mass="16774">MTVVKSSLPEADLKVVGEALQGALVDVVDLSLVAKQVHWNVVGPRFRSIHLQLDEVVTTARQHSDTVAERAAALGVSPDGRAEAVAKSSAIATVPEGWIKDNDAVQILVDALGAVIARMRERVAATDDPDPVTQDLLIALTADLEKHHWMFQAERA</sequence>
<dbReference type="CDD" id="cd01043">
    <property type="entry name" value="DPS"/>
    <property type="match status" value="1"/>
</dbReference>
<dbReference type="RefSeq" id="WP_248631035.1">
    <property type="nucleotide sequence ID" value="NZ_JALPTH010000001.1"/>
</dbReference>
<dbReference type="SUPFAM" id="SSF47240">
    <property type="entry name" value="Ferritin-like"/>
    <property type="match status" value="1"/>
</dbReference>
<dbReference type="Gene3D" id="1.20.1260.10">
    <property type="match status" value="1"/>
</dbReference>
<dbReference type="EMBL" id="JALPTH010000001">
    <property type="protein sequence ID" value="MCK8675831.1"/>
    <property type="molecule type" value="Genomic_DNA"/>
</dbReference>